<keyword evidence="3" id="KW-1185">Reference proteome</keyword>
<gene>
    <name evidence="1" type="ORF">AVEN_166706_1</name>
    <name evidence="2" type="ORF">AVEN_82133_1</name>
</gene>
<comment type="caution">
    <text evidence="1">The sequence shown here is derived from an EMBL/GenBank/DDBJ whole genome shotgun (WGS) entry which is preliminary data.</text>
</comment>
<accession>A0A4Y2NIR4</accession>
<dbReference type="Proteomes" id="UP000499080">
    <property type="component" value="Unassembled WGS sequence"/>
</dbReference>
<reference evidence="1 3" key="1">
    <citation type="journal article" date="2019" name="Sci. Rep.">
        <title>Orb-weaving spider Araneus ventricosus genome elucidates the spidroin gene catalogue.</title>
        <authorList>
            <person name="Kono N."/>
            <person name="Nakamura H."/>
            <person name="Ohtoshi R."/>
            <person name="Moran D.A.P."/>
            <person name="Shinohara A."/>
            <person name="Yoshida Y."/>
            <person name="Fujiwara M."/>
            <person name="Mori M."/>
            <person name="Tomita M."/>
            <person name="Arakawa K."/>
        </authorList>
    </citation>
    <scope>NUCLEOTIDE SEQUENCE [LARGE SCALE GENOMIC DNA]</scope>
</reference>
<dbReference type="AlphaFoldDB" id="A0A4Y2NIR4"/>
<name>A0A4Y2NIR4_ARAVE</name>
<organism evidence="1 3">
    <name type="scientific">Araneus ventricosus</name>
    <name type="common">Orbweaver spider</name>
    <name type="synonym">Epeira ventricosa</name>
    <dbReference type="NCBI Taxonomy" id="182803"/>
    <lineage>
        <taxon>Eukaryota</taxon>
        <taxon>Metazoa</taxon>
        <taxon>Ecdysozoa</taxon>
        <taxon>Arthropoda</taxon>
        <taxon>Chelicerata</taxon>
        <taxon>Arachnida</taxon>
        <taxon>Araneae</taxon>
        <taxon>Araneomorphae</taxon>
        <taxon>Entelegynae</taxon>
        <taxon>Araneoidea</taxon>
        <taxon>Araneidae</taxon>
        <taxon>Araneus</taxon>
    </lineage>
</organism>
<dbReference type="EMBL" id="BGPR01009224">
    <property type="protein sequence ID" value="GBN38704.1"/>
    <property type="molecule type" value="Genomic_DNA"/>
</dbReference>
<evidence type="ECO:0000313" key="2">
    <source>
        <dbReference type="EMBL" id="GBN38704.1"/>
    </source>
</evidence>
<evidence type="ECO:0000313" key="3">
    <source>
        <dbReference type="Proteomes" id="UP000499080"/>
    </source>
</evidence>
<dbReference type="EMBL" id="BGPR01009222">
    <property type="protein sequence ID" value="GBN38694.1"/>
    <property type="molecule type" value="Genomic_DNA"/>
</dbReference>
<proteinExistence type="predicted"/>
<dbReference type="OrthoDB" id="6433533at2759"/>
<sequence length="135" mass="16235">MARSPKITWNVYNINRVKFFKYLEIYVDDRLKWLEHINKQGEKAIKMQQHLKRIAGCKWGICQIHRRTLYKTVIERMLDLVSSNWCLNPTYKMKRRLSSIQRPFLLHISGAYRTTPTILGILPLHMQLQFEARFT</sequence>
<protein>
    <submittedName>
        <fullName evidence="1">Uncharacterized protein</fullName>
    </submittedName>
</protein>
<evidence type="ECO:0000313" key="1">
    <source>
        <dbReference type="EMBL" id="GBN38694.1"/>
    </source>
</evidence>